<dbReference type="EMBL" id="JAPQER010000006">
    <property type="protein sequence ID" value="MCY6485299.1"/>
    <property type="molecule type" value="Genomic_DNA"/>
</dbReference>
<proteinExistence type="predicted"/>
<accession>A0ABT4D220</accession>
<comment type="caution">
    <text evidence="2">The sequence shown here is derived from an EMBL/GenBank/DDBJ whole genome shotgun (WGS) entry which is preliminary data.</text>
</comment>
<dbReference type="Proteomes" id="UP001078443">
    <property type="component" value="Unassembled WGS sequence"/>
</dbReference>
<feature type="chain" id="PRO_5047019396" description="SbsA Ig-like domain-containing protein" evidence="1">
    <location>
        <begin position="26"/>
        <end position="318"/>
    </location>
</feature>
<evidence type="ECO:0000313" key="2">
    <source>
        <dbReference type="EMBL" id="MCY6485299.1"/>
    </source>
</evidence>
<reference evidence="2" key="1">
    <citation type="submission" date="2022-12" db="EMBL/GenBank/DDBJ databases">
        <authorList>
            <person name="Wang J."/>
        </authorList>
    </citation>
    <scope>NUCLEOTIDE SEQUENCE</scope>
    <source>
        <strain evidence="2">HY-45-18</strain>
    </source>
</reference>
<evidence type="ECO:0000256" key="1">
    <source>
        <dbReference type="SAM" id="SignalP"/>
    </source>
</evidence>
<organism evidence="2 3">
    <name type="scientific">Clostridium aestuarii</name>
    <dbReference type="NCBI Taxonomy" id="338193"/>
    <lineage>
        <taxon>Bacteria</taxon>
        <taxon>Bacillati</taxon>
        <taxon>Bacillota</taxon>
        <taxon>Clostridia</taxon>
        <taxon>Eubacteriales</taxon>
        <taxon>Clostridiaceae</taxon>
        <taxon>Clostridium</taxon>
    </lineage>
</organism>
<gene>
    <name evidence="2" type="ORF">OW763_13245</name>
</gene>
<keyword evidence="3" id="KW-1185">Reference proteome</keyword>
<protein>
    <recommendedName>
        <fullName evidence="4">SbsA Ig-like domain-containing protein</fullName>
    </recommendedName>
</protein>
<dbReference type="RefSeq" id="WP_268041621.1">
    <property type="nucleotide sequence ID" value="NZ_JAPQER010000006.1"/>
</dbReference>
<keyword evidence="1" id="KW-0732">Signal</keyword>
<name>A0ABT4D220_9CLOT</name>
<evidence type="ECO:0000313" key="3">
    <source>
        <dbReference type="Proteomes" id="UP001078443"/>
    </source>
</evidence>
<evidence type="ECO:0008006" key="4">
    <source>
        <dbReference type="Google" id="ProtNLM"/>
    </source>
</evidence>
<sequence length="318" mass="36555">MKSKFLSGLLCTAFLLSFKVGVANAKVDGYLVKDTATNTLYEYNEQKLQKNKVLHNDFNSKVSKFGIYAVHDTSGKYIDYKCLQEEKLKDETSFNYNEFIKSNKGIEIKNLNIKKINISDIIKKISVNSGLTIFDRYVKVELNTKHPDNYKVTAVGNKLKYDKKKHVFKGIIYSMDEDKIKSSIKVECINPDKEEVDKKLIKEKKKVENKNVDFPVIKACKVINDYEVKLIFDKNIRLHDNVKKPTANDLKKVFHTNSKNNAKDIKINGNELTIYFKSANELPEGVAYVFIDADVLEDLNGNKNDDLNYKISIKKSEH</sequence>
<feature type="signal peptide" evidence="1">
    <location>
        <begin position="1"/>
        <end position="25"/>
    </location>
</feature>